<organism evidence="8 9">
    <name type="scientific">Shewanella halifaxensis (strain HAW-EB4)</name>
    <dbReference type="NCBI Taxonomy" id="458817"/>
    <lineage>
        <taxon>Bacteria</taxon>
        <taxon>Pseudomonadati</taxon>
        <taxon>Pseudomonadota</taxon>
        <taxon>Gammaproteobacteria</taxon>
        <taxon>Alteromonadales</taxon>
        <taxon>Shewanellaceae</taxon>
        <taxon>Shewanella</taxon>
    </lineage>
</organism>
<evidence type="ECO:0000313" key="9">
    <source>
        <dbReference type="Proteomes" id="UP000001317"/>
    </source>
</evidence>
<dbReference type="SUPFAM" id="SSF52833">
    <property type="entry name" value="Thioredoxin-like"/>
    <property type="match status" value="1"/>
</dbReference>
<reference evidence="8" key="1">
    <citation type="submission" date="2008-01" db="EMBL/GenBank/DDBJ databases">
        <title>Complete sequence of Shewanella halifaxensis HAW-EB4.</title>
        <authorList>
            <consortium name="US DOE Joint Genome Institute"/>
            <person name="Copeland A."/>
            <person name="Lucas S."/>
            <person name="Lapidus A."/>
            <person name="Glavina del Rio T."/>
            <person name="Dalin E."/>
            <person name="Tice H."/>
            <person name="Bruce D."/>
            <person name="Goodwin L."/>
            <person name="Pitluck S."/>
            <person name="Sims D."/>
            <person name="Brettin T."/>
            <person name="Detter J.C."/>
            <person name="Han C."/>
            <person name="Kuske C.R."/>
            <person name="Schmutz J."/>
            <person name="Larimer F."/>
            <person name="Land M."/>
            <person name="Hauser L."/>
            <person name="Kyrpides N."/>
            <person name="Kim E."/>
            <person name="Zhao J.-S."/>
            <person name="Richardson P."/>
        </authorList>
    </citation>
    <scope>NUCLEOTIDE SEQUENCE [LARGE SCALE GENOMIC DNA]</scope>
    <source>
        <strain evidence="8">HAW-EB4</strain>
    </source>
</reference>
<dbReference type="InterPro" id="IPR050824">
    <property type="entry name" value="Thiol_disulfide_DsbA"/>
</dbReference>
<proteinExistence type="inferred from homology"/>
<evidence type="ECO:0000256" key="3">
    <source>
        <dbReference type="ARBA" id="ARBA00023157"/>
    </source>
</evidence>
<dbReference type="PANTHER" id="PTHR35891:SF3">
    <property type="entry name" value="THIOL:DISULFIDE INTERCHANGE PROTEIN DSBL"/>
    <property type="match status" value="1"/>
</dbReference>
<keyword evidence="2" id="KW-0732">Signal</keyword>
<dbReference type="HOGENOM" id="CLU_088255_1_0_6"/>
<keyword evidence="4" id="KW-0676">Redox-active center</keyword>
<gene>
    <name evidence="8" type="ordered locus">Shal_0491</name>
</gene>
<dbReference type="Pfam" id="PF01323">
    <property type="entry name" value="DSBA"/>
    <property type="match status" value="1"/>
</dbReference>
<feature type="disulfide bond" description="Redox-active" evidence="6">
    <location>
        <begin position="63"/>
        <end position="66"/>
    </location>
</feature>
<dbReference type="eggNOG" id="COG1651">
    <property type="taxonomic scope" value="Bacteria"/>
</dbReference>
<dbReference type="RefSeq" id="WP_012275620.1">
    <property type="nucleotide sequence ID" value="NC_010334.1"/>
</dbReference>
<evidence type="ECO:0000256" key="6">
    <source>
        <dbReference type="PIRSR" id="PIRSR001488-1"/>
    </source>
</evidence>
<evidence type="ECO:0000256" key="5">
    <source>
        <dbReference type="PIRNR" id="PIRNR001488"/>
    </source>
</evidence>
<evidence type="ECO:0000259" key="7">
    <source>
        <dbReference type="Pfam" id="PF01323"/>
    </source>
</evidence>
<dbReference type="PROSITE" id="PS51257">
    <property type="entry name" value="PROKAR_LIPOPROTEIN"/>
    <property type="match status" value="1"/>
</dbReference>
<dbReference type="PROSITE" id="PS00194">
    <property type="entry name" value="THIOREDOXIN_1"/>
    <property type="match status" value="1"/>
</dbReference>
<evidence type="ECO:0000256" key="2">
    <source>
        <dbReference type="ARBA" id="ARBA00022729"/>
    </source>
</evidence>
<keyword evidence="3 5" id="KW-1015">Disulfide bond</keyword>
<keyword evidence="5" id="KW-0574">Periplasm</keyword>
<dbReference type="Gene3D" id="3.40.30.10">
    <property type="entry name" value="Glutaredoxin"/>
    <property type="match status" value="1"/>
</dbReference>
<dbReference type="OrthoDB" id="9784896at2"/>
<evidence type="ECO:0000313" key="8">
    <source>
        <dbReference type="EMBL" id="ABZ75066.1"/>
    </source>
</evidence>
<dbReference type="InterPro" id="IPR001853">
    <property type="entry name" value="DSBA-like_thioredoxin_dom"/>
</dbReference>
<comment type="subcellular location">
    <subcellularLocation>
        <location evidence="5">Periplasm</location>
    </subcellularLocation>
</comment>
<dbReference type="AlphaFoldDB" id="B0TR94"/>
<dbReference type="EMBL" id="CP000931">
    <property type="protein sequence ID" value="ABZ75066.1"/>
    <property type="molecule type" value="Genomic_DNA"/>
</dbReference>
<dbReference type="PIRSF" id="PIRSF001488">
    <property type="entry name" value="Tdi_protein"/>
    <property type="match status" value="1"/>
</dbReference>
<dbReference type="InterPro" id="IPR017937">
    <property type="entry name" value="Thioredoxin_CS"/>
</dbReference>
<dbReference type="PANTHER" id="PTHR35891">
    <property type="entry name" value="THIOL:DISULFIDE INTERCHANGE PROTEIN DSBA"/>
    <property type="match status" value="1"/>
</dbReference>
<evidence type="ECO:0000256" key="1">
    <source>
        <dbReference type="ARBA" id="ARBA00005791"/>
    </source>
</evidence>
<keyword evidence="9" id="KW-1185">Reference proteome</keyword>
<protein>
    <recommendedName>
        <fullName evidence="5">Thiol:disulfide interchange protein</fullName>
    </recommendedName>
</protein>
<dbReference type="STRING" id="458817.Shal_0491"/>
<dbReference type="InterPro" id="IPR036249">
    <property type="entry name" value="Thioredoxin-like_sf"/>
</dbReference>
<dbReference type="KEGG" id="shl:Shal_0491"/>
<dbReference type="GO" id="GO:0042597">
    <property type="term" value="C:periplasmic space"/>
    <property type="evidence" value="ECO:0007669"/>
    <property type="project" value="UniProtKB-SubCell"/>
</dbReference>
<feature type="domain" description="DSBA-like thioredoxin" evidence="7">
    <location>
        <begin position="96"/>
        <end position="196"/>
    </location>
</feature>
<dbReference type="InterPro" id="IPR023205">
    <property type="entry name" value="DsbA/DsbL"/>
</dbReference>
<comment type="similarity">
    <text evidence="1">Belongs to the thioredoxin family. DsbA subfamily.</text>
</comment>
<accession>B0TR94</accession>
<evidence type="ECO:0000256" key="4">
    <source>
        <dbReference type="ARBA" id="ARBA00023284"/>
    </source>
</evidence>
<sequence length="222" mass="24827">MKKRLVSLFLTFAMIACSEPSKLDVDGNLVEGFVEGVHYRTLATPIPASNDDISVTEFFWYGCPHCQLFEKPLHDWEKTMADGVTLVQSPAVWSEAMKLHAKVFFIVQQMENMQQVHAALFEEIVGLREVRDLNEQQAKLGVFLSGYGLTQQKFNEKLNSADIISKLKQAIQLMSSAEINGTPTILVNGRYIVLNDSASSAKQVMDIASYLVELEKARLANP</sequence>
<dbReference type="GO" id="GO:0016491">
    <property type="term" value="F:oxidoreductase activity"/>
    <property type="evidence" value="ECO:0007669"/>
    <property type="project" value="InterPro"/>
</dbReference>
<name>B0TR94_SHEHH</name>
<dbReference type="Proteomes" id="UP000001317">
    <property type="component" value="Chromosome"/>
</dbReference>
<dbReference type="CDD" id="cd03019">
    <property type="entry name" value="DsbA_DsbA"/>
    <property type="match status" value="1"/>
</dbReference>